<keyword evidence="6" id="KW-0769">Symport</keyword>
<dbReference type="InterPro" id="IPR000175">
    <property type="entry name" value="Na/ntran_symport"/>
</dbReference>
<dbReference type="GO" id="GO:0016020">
    <property type="term" value="C:membrane"/>
    <property type="evidence" value="ECO:0007669"/>
    <property type="project" value="UniProtKB-SubCell"/>
</dbReference>
<dbReference type="PRINTS" id="PR00176">
    <property type="entry name" value="NANEUSMPORT"/>
</dbReference>
<keyword evidence="2 6" id="KW-0813">Transport</keyword>
<gene>
    <name evidence="8" type="ORF">BACCELL_01300</name>
</gene>
<evidence type="ECO:0000256" key="5">
    <source>
        <dbReference type="ARBA" id="ARBA00023136"/>
    </source>
</evidence>
<comment type="subcellular location">
    <subcellularLocation>
        <location evidence="1">Membrane</location>
        <topology evidence="1">Multi-pass membrane protein</topology>
    </subcellularLocation>
</comment>
<evidence type="ECO:0000313" key="9">
    <source>
        <dbReference type="Proteomes" id="UP000003711"/>
    </source>
</evidence>
<protein>
    <recommendedName>
        <fullName evidence="6">Transporter</fullName>
    </recommendedName>
</protein>
<keyword evidence="5 7" id="KW-0472">Membrane</keyword>
<name>E2NAJ5_9BACE</name>
<dbReference type="AlphaFoldDB" id="E2NAJ5"/>
<dbReference type="PANTHER" id="PTHR42948:SF1">
    <property type="entry name" value="TRANSPORTER"/>
    <property type="match status" value="1"/>
</dbReference>
<evidence type="ECO:0000256" key="6">
    <source>
        <dbReference type="RuleBase" id="RU003732"/>
    </source>
</evidence>
<dbReference type="PROSITE" id="PS50267">
    <property type="entry name" value="NA_NEUROTRAN_SYMP_3"/>
    <property type="match status" value="1"/>
</dbReference>
<dbReference type="SUPFAM" id="SSF161070">
    <property type="entry name" value="SNF-like"/>
    <property type="match status" value="1"/>
</dbReference>
<dbReference type="Pfam" id="PF00209">
    <property type="entry name" value="SNF"/>
    <property type="match status" value="1"/>
</dbReference>
<evidence type="ECO:0000256" key="3">
    <source>
        <dbReference type="ARBA" id="ARBA00022692"/>
    </source>
</evidence>
<evidence type="ECO:0000313" key="8">
    <source>
        <dbReference type="EMBL" id="EEF91086.1"/>
    </source>
</evidence>
<reference evidence="8 9" key="1">
    <citation type="submission" date="2008-12" db="EMBL/GenBank/DDBJ databases">
        <authorList>
            <person name="Fulton L."/>
            <person name="Clifton S."/>
            <person name="Fulton B."/>
            <person name="Xu J."/>
            <person name="Minx P."/>
            <person name="Pepin K.H."/>
            <person name="Johnson M."/>
            <person name="Bhonagiri V."/>
            <person name="Nash W.E."/>
            <person name="Mardis E.R."/>
            <person name="Wilson R.K."/>
        </authorList>
    </citation>
    <scope>NUCLEOTIDE SEQUENCE [LARGE SCALE GENOMIC DNA]</scope>
    <source>
        <strain evidence="8 9">DSM 14838</strain>
    </source>
</reference>
<organism evidence="8 9">
    <name type="scientific">Bacteroides cellulosilyticus DSM 14838</name>
    <dbReference type="NCBI Taxonomy" id="537012"/>
    <lineage>
        <taxon>Bacteria</taxon>
        <taxon>Pseudomonadati</taxon>
        <taxon>Bacteroidota</taxon>
        <taxon>Bacteroidia</taxon>
        <taxon>Bacteroidales</taxon>
        <taxon>Bacteroidaceae</taxon>
        <taxon>Bacteroides</taxon>
    </lineage>
</organism>
<accession>E2NAJ5</accession>
<dbReference type="InterPro" id="IPR037272">
    <property type="entry name" value="SNS_sf"/>
</dbReference>
<feature type="transmembrane region" description="Helical" evidence="7">
    <location>
        <begin position="39"/>
        <end position="57"/>
    </location>
</feature>
<comment type="caution">
    <text evidence="8">The sequence shown here is derived from an EMBL/GenBank/DDBJ whole genome shotgun (WGS) entry which is preliminary data.</text>
</comment>
<dbReference type="PROSITE" id="PS00610">
    <property type="entry name" value="NA_NEUROTRAN_SYMP_1"/>
    <property type="match status" value="1"/>
</dbReference>
<proteinExistence type="inferred from homology"/>
<comment type="similarity">
    <text evidence="6">Belongs to the sodium:neurotransmitter symporter (SNF) (TC 2.A.22) family.</text>
</comment>
<reference evidence="8 9" key="2">
    <citation type="submission" date="2009-01" db="EMBL/GenBank/DDBJ databases">
        <title>Draft genome sequence of Bacteroides cellulosilyticus (DSM 14838).</title>
        <authorList>
            <person name="Sudarsanam P."/>
            <person name="Ley R."/>
            <person name="Guruge J."/>
            <person name="Turnbaugh P.J."/>
            <person name="Mahowald M."/>
            <person name="Liep D."/>
            <person name="Gordon J."/>
        </authorList>
    </citation>
    <scope>NUCLEOTIDE SEQUENCE [LARGE SCALE GENOMIC DNA]</scope>
    <source>
        <strain evidence="8 9">DSM 14838</strain>
    </source>
</reference>
<evidence type="ECO:0000256" key="4">
    <source>
        <dbReference type="ARBA" id="ARBA00022989"/>
    </source>
</evidence>
<dbReference type="PANTHER" id="PTHR42948">
    <property type="entry name" value="TRANSPORTER"/>
    <property type="match status" value="1"/>
</dbReference>
<evidence type="ECO:0000256" key="1">
    <source>
        <dbReference type="ARBA" id="ARBA00004141"/>
    </source>
</evidence>
<dbReference type="HOGENOM" id="CLU_148425_2_1_10"/>
<dbReference type="EMBL" id="ACCH01000118">
    <property type="protein sequence ID" value="EEF91086.1"/>
    <property type="molecule type" value="Genomic_DNA"/>
</dbReference>
<evidence type="ECO:0000256" key="2">
    <source>
        <dbReference type="ARBA" id="ARBA00022448"/>
    </source>
</evidence>
<keyword evidence="3 6" id="KW-0812">Transmembrane</keyword>
<dbReference type="Proteomes" id="UP000003711">
    <property type="component" value="Unassembled WGS sequence"/>
</dbReference>
<dbReference type="GO" id="GO:0015293">
    <property type="term" value="F:symporter activity"/>
    <property type="evidence" value="ECO:0007669"/>
    <property type="project" value="UniProtKB-KW"/>
</dbReference>
<feature type="transmembrane region" description="Helical" evidence="7">
    <location>
        <begin position="12"/>
        <end position="33"/>
    </location>
</feature>
<feature type="non-terminal residue" evidence="8">
    <location>
        <position position="58"/>
    </location>
</feature>
<keyword evidence="4 7" id="KW-1133">Transmembrane helix</keyword>
<evidence type="ECO:0000256" key="7">
    <source>
        <dbReference type="SAM" id="Phobius"/>
    </source>
</evidence>
<sequence>MTKNDRANFGSKLGVILASAGSAVGLGNIWRFPYETGNHGGAAFILIYLACVLILGIP</sequence>